<dbReference type="EMBL" id="JADBJN010000002">
    <property type="protein sequence ID" value="KAG5679479.1"/>
    <property type="molecule type" value="Genomic_DNA"/>
</dbReference>
<dbReference type="PANTHER" id="PTHR10751">
    <property type="entry name" value="GUANYLATE BINDING PROTEIN"/>
    <property type="match status" value="1"/>
</dbReference>
<reference evidence="5" key="1">
    <citation type="submission" date="2021-03" db="EMBL/GenBank/DDBJ databases">
        <title>Chromosome level genome of the anhydrobiotic midge Polypedilum vanderplanki.</title>
        <authorList>
            <person name="Yoshida Y."/>
            <person name="Kikawada T."/>
            <person name="Gusev O."/>
        </authorList>
    </citation>
    <scope>NUCLEOTIDE SEQUENCE</scope>
    <source>
        <strain evidence="5">NIAS01</strain>
        <tissue evidence="5">Whole body or cell culture</tissue>
    </source>
</reference>
<feature type="transmembrane region" description="Helical" evidence="3">
    <location>
        <begin position="334"/>
        <end position="357"/>
    </location>
</feature>
<evidence type="ECO:0000313" key="6">
    <source>
        <dbReference type="Proteomes" id="UP001107558"/>
    </source>
</evidence>
<evidence type="ECO:0000256" key="1">
    <source>
        <dbReference type="ARBA" id="ARBA00022801"/>
    </source>
</evidence>
<keyword evidence="3" id="KW-0472">Membrane</keyword>
<keyword evidence="3" id="KW-1133">Transmembrane helix</keyword>
<keyword evidence="3" id="KW-0812">Transmembrane</keyword>
<dbReference type="Proteomes" id="UP001107558">
    <property type="component" value="Chromosome 2"/>
</dbReference>
<organism evidence="5 6">
    <name type="scientific">Polypedilum vanderplanki</name>
    <name type="common">Sleeping chironomid midge</name>
    <dbReference type="NCBI Taxonomy" id="319348"/>
    <lineage>
        <taxon>Eukaryota</taxon>
        <taxon>Metazoa</taxon>
        <taxon>Ecdysozoa</taxon>
        <taxon>Arthropoda</taxon>
        <taxon>Hexapoda</taxon>
        <taxon>Insecta</taxon>
        <taxon>Pterygota</taxon>
        <taxon>Neoptera</taxon>
        <taxon>Endopterygota</taxon>
        <taxon>Diptera</taxon>
        <taxon>Nematocera</taxon>
        <taxon>Chironomoidea</taxon>
        <taxon>Chironomidae</taxon>
        <taxon>Chironominae</taxon>
        <taxon>Polypedilum</taxon>
        <taxon>Polypedilum</taxon>
    </lineage>
</organism>
<dbReference type="Gene3D" id="1.20.58.420">
    <property type="entry name" value="AHSP"/>
    <property type="match status" value="1"/>
</dbReference>
<feature type="coiled-coil region" evidence="2">
    <location>
        <begin position="236"/>
        <end position="332"/>
    </location>
</feature>
<evidence type="ECO:0000256" key="2">
    <source>
        <dbReference type="SAM" id="Coils"/>
    </source>
</evidence>
<name>A0A9J6CBV9_POLVA</name>
<comment type="caution">
    <text evidence="5">The sequence shown here is derived from an EMBL/GenBank/DDBJ whole genome shotgun (WGS) entry which is preliminary data.</text>
</comment>
<evidence type="ECO:0000259" key="4">
    <source>
        <dbReference type="Pfam" id="PF02263"/>
    </source>
</evidence>
<evidence type="ECO:0000256" key="3">
    <source>
        <dbReference type="SAM" id="Phobius"/>
    </source>
</evidence>
<evidence type="ECO:0000313" key="5">
    <source>
        <dbReference type="EMBL" id="KAG5679479.1"/>
    </source>
</evidence>
<dbReference type="Pfam" id="PF02263">
    <property type="entry name" value="GBP"/>
    <property type="match status" value="1"/>
</dbReference>
<keyword evidence="2" id="KW-0175">Coiled coil</keyword>
<feature type="transmembrane region" description="Helical" evidence="3">
    <location>
        <begin position="369"/>
        <end position="390"/>
    </location>
</feature>
<dbReference type="InterPro" id="IPR036543">
    <property type="entry name" value="Guanylate-bd_C_sf"/>
</dbReference>
<keyword evidence="1" id="KW-0378">Hydrolase</keyword>
<protein>
    <recommendedName>
        <fullName evidence="4">Guanylate-binding protein N-terminal domain-containing protein</fullName>
    </recommendedName>
</protein>
<dbReference type="Gene3D" id="3.40.50.300">
    <property type="entry name" value="P-loop containing nucleotide triphosphate hydrolases"/>
    <property type="match status" value="1"/>
</dbReference>
<dbReference type="InterPro" id="IPR015894">
    <property type="entry name" value="Guanylate-bd_N"/>
</dbReference>
<gene>
    <name evidence="5" type="ORF">PVAND_009044</name>
</gene>
<dbReference type="GO" id="GO:0003924">
    <property type="term" value="F:GTPase activity"/>
    <property type="evidence" value="ECO:0007669"/>
    <property type="project" value="InterPro"/>
</dbReference>
<feature type="domain" description="Guanylate-binding protein N-terminal" evidence="4">
    <location>
        <begin position="48"/>
        <end position="134"/>
    </location>
</feature>
<dbReference type="SUPFAM" id="SSF48340">
    <property type="entry name" value="Interferon-induced guanylate-binding protein 1 (GBP1), C-terminal domain"/>
    <property type="match status" value="1"/>
</dbReference>
<proteinExistence type="predicted"/>
<keyword evidence="6" id="KW-1185">Reference proteome</keyword>
<accession>A0A9J6CBV9</accession>
<sequence length="396" mass="46263">MLLPIAFIDCSMKIKDPFVNKISATAAVAAVLKIKSFRSEVANPHVTEFEFGIEGGENYMKKFLSRNNNQNDQIKIVRENIKSTFNKLSCALLPYPGQCVAGTRGFYNGCWKEMELEFKEVLQNVIEYLLSPDRVVIKKVNGLVVNGTQFYDLIVNFFELFKSGILPKAHSILESTIERHMMSIVDDCFKIYKKKFSKSQGTENIFDRHEDFKKIALLKYQDSKKMGGQECDIKYREILEKQIDEVFELIQSTKRTLEEEKEVAKRELEESKRQYEEQLQKERHANEERLRIEQKRDNMELEKYEQLRIVTEENLNKEREVLRIRYDEFQKHQYYYNAILTALAHTATLVIAGYFCWPQILVILRSLQFTGTAAITTAFGSVLINIKSFFNNGDRQ</sequence>
<dbReference type="OrthoDB" id="7788754at2759"/>
<dbReference type="AlphaFoldDB" id="A0A9J6CBV9"/>
<dbReference type="GO" id="GO:0005525">
    <property type="term" value="F:GTP binding"/>
    <property type="evidence" value="ECO:0007669"/>
    <property type="project" value="InterPro"/>
</dbReference>
<dbReference type="InterPro" id="IPR027417">
    <property type="entry name" value="P-loop_NTPase"/>
</dbReference>